<keyword evidence="2" id="KW-1185">Reference proteome</keyword>
<protein>
    <submittedName>
        <fullName evidence="1">Uncharacterized protein</fullName>
    </submittedName>
</protein>
<gene>
    <name evidence="1" type="ORF">cyc_03210</name>
</gene>
<sequence length="118" mass="13101">MASPYTPATRNRAELRLHPFLSPSPPLPPFSIIGISSLRRTPALLDRYFRSVFPEADTGNAVYCFSSLPLDTQAAADTAATAAAGRRSSREGASWRLWSWHLGILQRHFPLQRKPPIT</sequence>
<dbReference type="EMBL" id="JROU02000416">
    <property type="protein sequence ID" value="OEH79354.1"/>
    <property type="molecule type" value="Genomic_DNA"/>
</dbReference>
<dbReference type="VEuPathDB" id="ToxoDB:cyc_03210"/>
<dbReference type="AlphaFoldDB" id="A0A1D3D7C3"/>
<organism evidence="1 2">
    <name type="scientific">Cyclospora cayetanensis</name>
    <dbReference type="NCBI Taxonomy" id="88456"/>
    <lineage>
        <taxon>Eukaryota</taxon>
        <taxon>Sar</taxon>
        <taxon>Alveolata</taxon>
        <taxon>Apicomplexa</taxon>
        <taxon>Conoidasida</taxon>
        <taxon>Coccidia</taxon>
        <taxon>Eucoccidiorida</taxon>
        <taxon>Eimeriorina</taxon>
        <taxon>Eimeriidae</taxon>
        <taxon>Cyclospora</taxon>
    </lineage>
</organism>
<dbReference type="InParanoid" id="A0A1D3D7C3"/>
<accession>A0A1D3D7C3</accession>
<comment type="caution">
    <text evidence="1">The sequence shown here is derived from an EMBL/GenBank/DDBJ whole genome shotgun (WGS) entry which is preliminary data.</text>
</comment>
<reference evidence="1 2" key="1">
    <citation type="journal article" date="2016" name="BMC Genomics">
        <title>Comparative genomics reveals Cyclospora cayetanensis possesses coccidia-like metabolism and invasion components but unique surface antigens.</title>
        <authorList>
            <person name="Liu S."/>
            <person name="Wang L."/>
            <person name="Zheng H."/>
            <person name="Xu Z."/>
            <person name="Roellig D.M."/>
            <person name="Li N."/>
            <person name="Frace M.A."/>
            <person name="Tang K."/>
            <person name="Arrowood M.J."/>
            <person name="Moss D.M."/>
            <person name="Zhang L."/>
            <person name="Feng Y."/>
            <person name="Xiao L."/>
        </authorList>
    </citation>
    <scope>NUCLEOTIDE SEQUENCE [LARGE SCALE GENOMIC DNA]</scope>
    <source>
        <strain evidence="1 2">CHN_HEN01</strain>
    </source>
</reference>
<proteinExistence type="predicted"/>
<dbReference type="Proteomes" id="UP000095192">
    <property type="component" value="Unassembled WGS sequence"/>
</dbReference>
<evidence type="ECO:0000313" key="1">
    <source>
        <dbReference type="EMBL" id="OEH79354.1"/>
    </source>
</evidence>
<evidence type="ECO:0000313" key="2">
    <source>
        <dbReference type="Proteomes" id="UP000095192"/>
    </source>
</evidence>
<name>A0A1D3D7C3_9EIME</name>